<feature type="region of interest" description="Disordered" evidence="4">
    <location>
        <begin position="25"/>
        <end position="58"/>
    </location>
</feature>
<protein>
    <submittedName>
        <fullName evidence="7">Substrate-binding domain-containing protein</fullName>
    </submittedName>
</protein>
<sequence>MKHTTLRLTAGVLGLGLVLTACTTDTPSESADPTTAASQDAGDDAGDGTGEEGGTPEGEFFVRADYERELAQRDMEPEGDPATPWLQMIEPIEMVDTSEFAADGAQTLCFSNASISNPWRVTGWTTMQQQVEVLQEEGVIGEFRVADAGDDDNKQISDIESFVSDGDCGAIIISPSTTATLTPAVEAACASGAPVIVFDRGVNTDCAVTFIHPIGGYAYGASGAEFLVDNLEPGSKVLALRILPGVDVLEHRWGAANDIFSQNDIEVVGQEFTGGDAAAIKDIVTQYLQRGDVDGIWMDAGDGAVAAVEAFEDMGVDYPVFVGEDELSFMRKWKETGMTAIGLSYSNFQWRTPVLAAQMIWAGEEVPAEWVLPQEPITDADLDDYLERNADMPSLHYAKFGGEDLPGFPEAWQGN</sequence>
<evidence type="ECO:0000313" key="8">
    <source>
        <dbReference type="Proteomes" id="UP000661894"/>
    </source>
</evidence>
<comment type="caution">
    <text evidence="7">The sequence shown here is derived from an EMBL/GenBank/DDBJ whole genome shotgun (WGS) entry which is preliminary data.</text>
</comment>
<evidence type="ECO:0000256" key="5">
    <source>
        <dbReference type="SAM" id="SignalP"/>
    </source>
</evidence>
<dbReference type="PANTHER" id="PTHR46847:SF1">
    <property type="entry name" value="D-ALLOSE-BINDING PERIPLASMIC PROTEIN-RELATED"/>
    <property type="match status" value="1"/>
</dbReference>
<feature type="compositionally biased region" description="Acidic residues" evidence="4">
    <location>
        <begin position="41"/>
        <end position="50"/>
    </location>
</feature>
<dbReference type="Proteomes" id="UP000661894">
    <property type="component" value="Unassembled WGS sequence"/>
</dbReference>
<gene>
    <name evidence="7" type="ORF">H9624_10850</name>
</gene>
<dbReference type="RefSeq" id="WP_251839919.1">
    <property type="nucleotide sequence ID" value="NZ_JACSPO010000005.1"/>
</dbReference>
<dbReference type="PROSITE" id="PS51257">
    <property type="entry name" value="PROKAR_LIPOPROTEIN"/>
    <property type="match status" value="1"/>
</dbReference>
<dbReference type="EMBL" id="JACSPO010000005">
    <property type="protein sequence ID" value="MBD8062820.1"/>
    <property type="molecule type" value="Genomic_DNA"/>
</dbReference>
<dbReference type="PANTHER" id="PTHR46847">
    <property type="entry name" value="D-ALLOSE-BINDING PERIPLASMIC PROTEIN-RELATED"/>
    <property type="match status" value="1"/>
</dbReference>
<dbReference type="Gene3D" id="3.40.50.2300">
    <property type="match status" value="2"/>
</dbReference>
<dbReference type="Pfam" id="PF13407">
    <property type="entry name" value="Peripla_BP_4"/>
    <property type="match status" value="1"/>
</dbReference>
<name>A0ABR8Z3K1_9MICO</name>
<keyword evidence="3 5" id="KW-0732">Signal</keyword>
<feature type="chain" id="PRO_5045637213" evidence="5">
    <location>
        <begin position="24"/>
        <end position="415"/>
    </location>
</feature>
<evidence type="ECO:0000256" key="1">
    <source>
        <dbReference type="ARBA" id="ARBA00004196"/>
    </source>
</evidence>
<comment type="similarity">
    <text evidence="2">Belongs to the bacterial solute-binding protein 2 family.</text>
</comment>
<reference evidence="7 8" key="1">
    <citation type="submission" date="2020-08" db="EMBL/GenBank/DDBJ databases">
        <title>A Genomic Blueprint of the Chicken Gut Microbiome.</title>
        <authorList>
            <person name="Gilroy R."/>
            <person name="Ravi A."/>
            <person name="Getino M."/>
            <person name="Pursley I."/>
            <person name="Horton D.L."/>
            <person name="Alikhan N.-F."/>
            <person name="Baker D."/>
            <person name="Gharbi K."/>
            <person name="Hall N."/>
            <person name="Watson M."/>
            <person name="Adriaenssens E.M."/>
            <person name="Foster-Nyarko E."/>
            <person name="Jarju S."/>
            <person name="Secka A."/>
            <person name="Antonio M."/>
            <person name="Oren A."/>
            <person name="Chaudhuri R."/>
            <person name="La Ragione R.M."/>
            <person name="Hildebrand F."/>
            <person name="Pallen M.J."/>
        </authorList>
    </citation>
    <scope>NUCLEOTIDE SEQUENCE [LARGE SCALE GENOMIC DNA]</scope>
    <source>
        <strain evidence="7 8">Sa1BUA1</strain>
    </source>
</reference>
<evidence type="ECO:0000313" key="7">
    <source>
        <dbReference type="EMBL" id="MBD8062820.1"/>
    </source>
</evidence>
<evidence type="ECO:0000256" key="3">
    <source>
        <dbReference type="ARBA" id="ARBA00022729"/>
    </source>
</evidence>
<feature type="signal peptide" evidence="5">
    <location>
        <begin position="1"/>
        <end position="23"/>
    </location>
</feature>
<dbReference type="InterPro" id="IPR028082">
    <property type="entry name" value="Peripla_BP_I"/>
</dbReference>
<dbReference type="InterPro" id="IPR025997">
    <property type="entry name" value="SBP_2_dom"/>
</dbReference>
<evidence type="ECO:0000256" key="4">
    <source>
        <dbReference type="SAM" id="MobiDB-lite"/>
    </source>
</evidence>
<keyword evidence="8" id="KW-1185">Reference proteome</keyword>
<comment type="subcellular location">
    <subcellularLocation>
        <location evidence="1">Cell envelope</location>
    </subcellularLocation>
</comment>
<proteinExistence type="inferred from homology"/>
<accession>A0ABR8Z3K1</accession>
<organism evidence="7 8">
    <name type="scientific">Oceanitalea stevensii</name>
    <dbReference type="NCBI Taxonomy" id="2763072"/>
    <lineage>
        <taxon>Bacteria</taxon>
        <taxon>Bacillati</taxon>
        <taxon>Actinomycetota</taxon>
        <taxon>Actinomycetes</taxon>
        <taxon>Micrococcales</taxon>
        <taxon>Bogoriellaceae</taxon>
        <taxon>Georgenia</taxon>
    </lineage>
</organism>
<evidence type="ECO:0000256" key="2">
    <source>
        <dbReference type="ARBA" id="ARBA00007639"/>
    </source>
</evidence>
<feature type="domain" description="Periplasmic binding protein" evidence="6">
    <location>
        <begin position="110"/>
        <end position="363"/>
    </location>
</feature>
<dbReference type="SUPFAM" id="SSF53822">
    <property type="entry name" value="Periplasmic binding protein-like I"/>
    <property type="match status" value="1"/>
</dbReference>
<evidence type="ECO:0000259" key="6">
    <source>
        <dbReference type="Pfam" id="PF13407"/>
    </source>
</evidence>